<keyword evidence="3" id="KW-1185">Reference proteome</keyword>
<evidence type="ECO:0000313" key="3">
    <source>
        <dbReference type="Proteomes" id="UP000198900"/>
    </source>
</evidence>
<dbReference type="AlphaFoldDB" id="A0A7Z7FR52"/>
<dbReference type="Proteomes" id="UP000198900">
    <property type="component" value="Unassembled WGS sequence"/>
</dbReference>
<feature type="signal peptide" evidence="1">
    <location>
        <begin position="1"/>
        <end position="23"/>
    </location>
</feature>
<dbReference type="EMBL" id="FNDI01000069">
    <property type="protein sequence ID" value="SDJ58912.1"/>
    <property type="molecule type" value="Genomic_DNA"/>
</dbReference>
<dbReference type="RefSeq" id="WP_143036734.1">
    <property type="nucleotide sequence ID" value="NZ_FNDI01000069.1"/>
</dbReference>
<reference evidence="2" key="1">
    <citation type="submission" date="2016-10" db="EMBL/GenBank/DDBJ databases">
        <authorList>
            <person name="Varghese N."/>
            <person name="Submissions S."/>
        </authorList>
    </citation>
    <scope>NUCLEOTIDE SEQUENCE [LARGE SCALE GENOMIC DNA]</scope>
    <source>
        <strain evidence="2">YR281</strain>
    </source>
</reference>
<evidence type="ECO:0000256" key="1">
    <source>
        <dbReference type="SAM" id="SignalP"/>
    </source>
</evidence>
<evidence type="ECO:0000313" key="2">
    <source>
        <dbReference type="EMBL" id="SDJ58912.1"/>
    </source>
</evidence>
<comment type="caution">
    <text evidence="2">The sequence shown here is derived from an EMBL/GenBank/DDBJ whole genome shotgun (WGS) entry which is preliminary data.</text>
</comment>
<name>A0A7Z7FR52_9BURK</name>
<feature type="chain" id="PRO_5030637740" evidence="1">
    <location>
        <begin position="24"/>
        <end position="291"/>
    </location>
</feature>
<proteinExistence type="predicted"/>
<gene>
    <name evidence="2" type="ORF">SAMN04487926_1697</name>
</gene>
<accession>A0A7Z7FR52</accession>
<protein>
    <submittedName>
        <fullName evidence="2">Uncharacterized protein</fullName>
    </submittedName>
</protein>
<organism evidence="2 3">
    <name type="scientific">Paraburkholderia steynii</name>
    <dbReference type="NCBI Taxonomy" id="1245441"/>
    <lineage>
        <taxon>Bacteria</taxon>
        <taxon>Pseudomonadati</taxon>
        <taxon>Pseudomonadota</taxon>
        <taxon>Betaproteobacteria</taxon>
        <taxon>Burkholderiales</taxon>
        <taxon>Burkholderiaceae</taxon>
        <taxon>Paraburkholderia</taxon>
    </lineage>
</organism>
<sequence>MKRASALLALLGVGLAVTLPAAAFEFGTLGVITGQTARLTVFNLATGQVPPNPCRVQLYFADANGRALPGGNADHPAQSTPTLAPGASATITLPVTTNFATRVMVRPVVHPLTATCSLATTADIADSQTGGTTVIYPPSPILPSASVFPPSPIFPPAPIFGLRLRIAGQTARLTVQSPVESAGNGSAQVELSFVDPNGRTLTNPDGEPLVKTVSLSKGQATFLDLENPLGAGVATLYRPVIKAKSTNLADEVATAQIIVTNELIDSATGKSLLAAPSDPCVGAFCLTVKGK</sequence>
<keyword evidence="1" id="KW-0732">Signal</keyword>